<evidence type="ECO:0000256" key="2">
    <source>
        <dbReference type="ARBA" id="ARBA00022614"/>
    </source>
</evidence>
<evidence type="ECO:0000259" key="11">
    <source>
        <dbReference type="Pfam" id="PF08263"/>
    </source>
</evidence>
<comment type="caution">
    <text evidence="12">The sequence shown here is derived from an EMBL/GenBank/DDBJ whole genome shotgun (WGS) entry which is preliminary data.</text>
</comment>
<evidence type="ECO:0000256" key="10">
    <source>
        <dbReference type="SAM" id="SignalP"/>
    </source>
</evidence>
<evidence type="ECO:0000256" key="1">
    <source>
        <dbReference type="ARBA" id="ARBA00004479"/>
    </source>
</evidence>
<keyword evidence="4 10" id="KW-0732">Signal</keyword>
<organism evidence="12 13">
    <name type="scientific">Malus domestica</name>
    <name type="common">Apple</name>
    <name type="synonym">Pyrus malus</name>
    <dbReference type="NCBI Taxonomy" id="3750"/>
    <lineage>
        <taxon>Eukaryota</taxon>
        <taxon>Viridiplantae</taxon>
        <taxon>Streptophyta</taxon>
        <taxon>Embryophyta</taxon>
        <taxon>Tracheophyta</taxon>
        <taxon>Spermatophyta</taxon>
        <taxon>Magnoliopsida</taxon>
        <taxon>eudicotyledons</taxon>
        <taxon>Gunneridae</taxon>
        <taxon>Pentapetalae</taxon>
        <taxon>rosids</taxon>
        <taxon>fabids</taxon>
        <taxon>Rosales</taxon>
        <taxon>Rosaceae</taxon>
        <taxon>Amygdaloideae</taxon>
        <taxon>Maleae</taxon>
        <taxon>Malus</taxon>
    </lineage>
</organism>
<dbReference type="InterPro" id="IPR046956">
    <property type="entry name" value="RLP23-like"/>
</dbReference>
<dbReference type="Pfam" id="PF08263">
    <property type="entry name" value="LRRNT_2"/>
    <property type="match status" value="1"/>
</dbReference>
<accession>A0A498IGY1</accession>
<keyword evidence="13" id="KW-1185">Reference proteome</keyword>
<reference evidence="12 13" key="1">
    <citation type="submission" date="2018-10" db="EMBL/GenBank/DDBJ databases">
        <title>A high-quality apple genome assembly.</title>
        <authorList>
            <person name="Hu J."/>
        </authorList>
    </citation>
    <scope>NUCLEOTIDE SEQUENCE [LARGE SCALE GENOMIC DNA]</scope>
    <source>
        <strain evidence="13">cv. HFTH1</strain>
        <tissue evidence="12">Young leaf</tissue>
    </source>
</reference>
<dbReference type="GO" id="GO:0016020">
    <property type="term" value="C:membrane"/>
    <property type="evidence" value="ECO:0007669"/>
    <property type="project" value="UniProtKB-SubCell"/>
</dbReference>
<dbReference type="PANTHER" id="PTHR48061:SF12">
    <property type="entry name" value="DISEASE RESISTANCE LIKE PROTEIN"/>
    <property type="match status" value="1"/>
</dbReference>
<evidence type="ECO:0000256" key="6">
    <source>
        <dbReference type="ARBA" id="ARBA00022989"/>
    </source>
</evidence>
<evidence type="ECO:0000256" key="7">
    <source>
        <dbReference type="ARBA" id="ARBA00023136"/>
    </source>
</evidence>
<proteinExistence type="predicted"/>
<keyword evidence="5" id="KW-0677">Repeat</keyword>
<dbReference type="PANTHER" id="PTHR48061">
    <property type="entry name" value="LEUCINE-RICH REPEAT RECEPTOR PROTEIN KINASE EMS1-LIKE-RELATED"/>
    <property type="match status" value="1"/>
</dbReference>
<evidence type="ECO:0000256" key="4">
    <source>
        <dbReference type="ARBA" id="ARBA00022729"/>
    </source>
</evidence>
<feature type="chain" id="PRO_5019762554" description="Leucine-rich repeat-containing N-terminal plant-type domain-containing protein" evidence="10">
    <location>
        <begin position="28"/>
        <end position="114"/>
    </location>
</feature>
<dbReference type="AlphaFoldDB" id="A0A498IGY1"/>
<protein>
    <recommendedName>
        <fullName evidence="11">Leucine-rich repeat-containing N-terminal plant-type domain-containing protein</fullName>
    </recommendedName>
</protein>
<keyword evidence="8" id="KW-0675">Receptor</keyword>
<dbReference type="Gene3D" id="3.80.10.10">
    <property type="entry name" value="Ribonuclease Inhibitor"/>
    <property type="match status" value="1"/>
</dbReference>
<comment type="subcellular location">
    <subcellularLocation>
        <location evidence="1">Membrane</location>
        <topology evidence="1">Single-pass type I membrane protein</topology>
    </subcellularLocation>
</comment>
<evidence type="ECO:0000256" key="8">
    <source>
        <dbReference type="ARBA" id="ARBA00023170"/>
    </source>
</evidence>
<name>A0A498IGY1_MALDO</name>
<evidence type="ECO:0000256" key="9">
    <source>
        <dbReference type="ARBA" id="ARBA00023180"/>
    </source>
</evidence>
<keyword evidence="9" id="KW-0325">Glycoprotein</keyword>
<gene>
    <name evidence="12" type="ORF">DVH24_002408</name>
</gene>
<evidence type="ECO:0000313" key="13">
    <source>
        <dbReference type="Proteomes" id="UP000290289"/>
    </source>
</evidence>
<keyword evidence="7" id="KW-0472">Membrane</keyword>
<feature type="domain" description="Leucine-rich repeat-containing N-terminal plant-type" evidence="11">
    <location>
        <begin position="38"/>
        <end position="87"/>
    </location>
</feature>
<sequence length="114" mass="12622">MRSSWFNLLSVRCIVLLLLSATQVVSFMQTLAHFTECSALLQFKDSFLIDSSASKDTYAYPKVASWTPGGGHQKQSKCCLWDGVECDEESGHVIGLELSIGCLYGFINSTRSLF</sequence>
<dbReference type="EMBL" id="RDQH01000337">
    <property type="protein sequence ID" value="RXH82636.1"/>
    <property type="molecule type" value="Genomic_DNA"/>
</dbReference>
<dbReference type="InterPro" id="IPR013210">
    <property type="entry name" value="LRR_N_plant-typ"/>
</dbReference>
<evidence type="ECO:0000256" key="5">
    <source>
        <dbReference type="ARBA" id="ARBA00022737"/>
    </source>
</evidence>
<evidence type="ECO:0000313" key="12">
    <source>
        <dbReference type="EMBL" id="RXH82636.1"/>
    </source>
</evidence>
<keyword evidence="2" id="KW-0433">Leucine-rich repeat</keyword>
<keyword evidence="6" id="KW-1133">Transmembrane helix</keyword>
<evidence type="ECO:0000256" key="3">
    <source>
        <dbReference type="ARBA" id="ARBA00022692"/>
    </source>
</evidence>
<dbReference type="Proteomes" id="UP000290289">
    <property type="component" value="Chromosome 11"/>
</dbReference>
<keyword evidence="3" id="KW-0812">Transmembrane</keyword>
<dbReference type="InterPro" id="IPR032675">
    <property type="entry name" value="LRR_dom_sf"/>
</dbReference>
<feature type="signal peptide" evidence="10">
    <location>
        <begin position="1"/>
        <end position="27"/>
    </location>
</feature>